<evidence type="ECO:0000313" key="4">
    <source>
        <dbReference type="Proteomes" id="UP000515804"/>
    </source>
</evidence>
<protein>
    <submittedName>
        <fullName evidence="3">Putative colanic acid biosynthesis acetyltransferase</fullName>
    </submittedName>
</protein>
<dbReference type="InterPro" id="IPR011004">
    <property type="entry name" value="Trimer_LpxA-like_sf"/>
</dbReference>
<dbReference type="GO" id="GO:0005829">
    <property type="term" value="C:cytosol"/>
    <property type="evidence" value="ECO:0007669"/>
    <property type="project" value="TreeGrafter"/>
</dbReference>
<dbReference type="KEGG" id="tcn:H9L16_11400"/>
<dbReference type="InterPro" id="IPR051159">
    <property type="entry name" value="Hexapeptide_acetyltransf"/>
</dbReference>
<keyword evidence="4" id="KW-1185">Reference proteome</keyword>
<name>A0A7G9SN52_9GAMM</name>
<organism evidence="3 4">
    <name type="scientific">Thermomonas carbonis</name>
    <dbReference type="NCBI Taxonomy" id="1463158"/>
    <lineage>
        <taxon>Bacteria</taxon>
        <taxon>Pseudomonadati</taxon>
        <taxon>Pseudomonadota</taxon>
        <taxon>Gammaproteobacteria</taxon>
        <taxon>Lysobacterales</taxon>
        <taxon>Lysobacteraceae</taxon>
        <taxon>Thermomonas</taxon>
    </lineage>
</organism>
<reference evidence="3 4" key="1">
    <citation type="submission" date="2020-08" db="EMBL/GenBank/DDBJ databases">
        <title>Genome sequence of Thermomonas carbonis KCTC 42013T.</title>
        <authorList>
            <person name="Hyun D.-W."/>
            <person name="Bae J.-W."/>
        </authorList>
    </citation>
    <scope>NUCLEOTIDE SEQUENCE [LARGE SCALE GENOMIC DNA]</scope>
    <source>
        <strain evidence="3 4">KCTC 42013</strain>
    </source>
</reference>
<dbReference type="AlphaFoldDB" id="A0A7G9SN52"/>
<dbReference type="PANTHER" id="PTHR23416">
    <property type="entry name" value="SIALIC ACID SYNTHASE-RELATED"/>
    <property type="match status" value="1"/>
</dbReference>
<gene>
    <name evidence="3" type="ORF">H9L16_11400</name>
</gene>
<comment type="similarity">
    <text evidence="1">Belongs to the transferase hexapeptide repeat family.</text>
</comment>
<evidence type="ECO:0000313" key="3">
    <source>
        <dbReference type="EMBL" id="QNN69277.1"/>
    </source>
</evidence>
<dbReference type="PANTHER" id="PTHR23416:SF23">
    <property type="entry name" value="ACETYLTRANSFERASE C18B11.09C-RELATED"/>
    <property type="match status" value="1"/>
</dbReference>
<dbReference type="GO" id="GO:0008374">
    <property type="term" value="F:O-acyltransferase activity"/>
    <property type="evidence" value="ECO:0007669"/>
    <property type="project" value="TreeGrafter"/>
</dbReference>
<dbReference type="EMBL" id="CP060719">
    <property type="protein sequence ID" value="QNN69277.1"/>
    <property type="molecule type" value="Genomic_DNA"/>
</dbReference>
<proteinExistence type="inferred from homology"/>
<keyword evidence="2 3" id="KW-0808">Transferase</keyword>
<dbReference type="InterPro" id="IPR001451">
    <property type="entry name" value="Hexapep"/>
</dbReference>
<dbReference type="Proteomes" id="UP000515804">
    <property type="component" value="Chromosome"/>
</dbReference>
<evidence type="ECO:0000256" key="1">
    <source>
        <dbReference type="ARBA" id="ARBA00007274"/>
    </source>
</evidence>
<dbReference type="SUPFAM" id="SSF51161">
    <property type="entry name" value="Trimeric LpxA-like enzymes"/>
    <property type="match status" value="1"/>
</dbReference>
<dbReference type="Pfam" id="PF00132">
    <property type="entry name" value="Hexapep"/>
    <property type="match status" value="1"/>
</dbReference>
<sequence length="164" mass="17672">MLWALATPPFRFSPRVLFGWRRFLLRCFGAQVGHAVHIDPTARIEIPWNLDIGPGAAIGAHAWIYSLGPIQIGARATVSHRAHLCAGTHDYTDPALPLRRIGLTIGADAWVCSDAFVGPGVTVGEGAVVGAGAVATRDVDPWTVVAGNPARFVKHRELKQEQPR</sequence>
<dbReference type="Gene3D" id="2.160.10.10">
    <property type="entry name" value="Hexapeptide repeat proteins"/>
    <property type="match status" value="1"/>
</dbReference>
<accession>A0A7G9SN52</accession>
<evidence type="ECO:0000256" key="2">
    <source>
        <dbReference type="ARBA" id="ARBA00022679"/>
    </source>
</evidence>